<organism evidence="2 3">
    <name type="scientific">Lojkania enalia</name>
    <dbReference type="NCBI Taxonomy" id="147567"/>
    <lineage>
        <taxon>Eukaryota</taxon>
        <taxon>Fungi</taxon>
        <taxon>Dikarya</taxon>
        <taxon>Ascomycota</taxon>
        <taxon>Pezizomycotina</taxon>
        <taxon>Dothideomycetes</taxon>
        <taxon>Pleosporomycetidae</taxon>
        <taxon>Pleosporales</taxon>
        <taxon>Pleosporales incertae sedis</taxon>
        <taxon>Lojkania</taxon>
    </lineage>
</organism>
<evidence type="ECO:0000256" key="1">
    <source>
        <dbReference type="SAM" id="MobiDB-lite"/>
    </source>
</evidence>
<dbReference type="Pfam" id="PF11917">
    <property type="entry name" value="DUF3435"/>
    <property type="match status" value="1"/>
</dbReference>
<comment type="caution">
    <text evidence="2">The sequence shown here is derived from an EMBL/GenBank/DDBJ whole genome shotgun (WGS) entry which is preliminary data.</text>
</comment>
<dbReference type="Proteomes" id="UP000800093">
    <property type="component" value="Unassembled WGS sequence"/>
</dbReference>
<dbReference type="InterPro" id="IPR021842">
    <property type="entry name" value="DUF3435"/>
</dbReference>
<dbReference type="AlphaFoldDB" id="A0A9P4JVI1"/>
<keyword evidence="3" id="KW-1185">Reference proteome</keyword>
<dbReference type="OrthoDB" id="5426797at2759"/>
<feature type="compositionally biased region" description="Polar residues" evidence="1">
    <location>
        <begin position="90"/>
        <end position="100"/>
    </location>
</feature>
<evidence type="ECO:0000313" key="3">
    <source>
        <dbReference type="Proteomes" id="UP000800093"/>
    </source>
</evidence>
<dbReference type="PANTHER" id="PTHR37535">
    <property type="entry name" value="FLUG DOMAIN PROTEIN"/>
    <property type="match status" value="1"/>
</dbReference>
<accession>A0A9P4JVI1</accession>
<proteinExistence type="predicted"/>
<name>A0A9P4JVI1_9PLEO</name>
<sequence>MARRRRYKMFKGTSASAKASSIRITKGKYSCIPATSAAVLRQDLSLSLPPLSSPASPLLNVNSSFDLDLDSDPDMYLKLDTDTELDVRDSQGSGDANESLDSALISDRELDVEPDSEAEAIMRDIARFREDGPAKPRHTTRTTELWMTESKFWNKYCRKLQNQTKLSPEEQLRRCEAAVFKSYLLWRIQNSRIRKESAIEAYWKRISMYYHHVTCYAMRNEILKDVRNWMLGLGLDKTKKEKLAMFVQDLYAILHALWVDDTKPLHGFIRVQISLLLLLSAATATRPGALVESASNKGSNKALCFKDVALMKVRSLDDPKKSTIVANINLEHVKNKEKDGTPKKFTFHLEGLPAFCIVSHMLGIGTGQDAFKDDFISVQQILNLIIPAERNVLRIKWKKGVLDKPFFCDVQSTTEGGRILTGKAFPYWKYRDMFIRLGRVAGFEAALELYQLRRASGNNLNSALTSADRNQTMGHTGDTYERYYTPTHIARDFQSIYFGTPSEEELIRSVASMGLSRDRRAPVELSNEQQEEVRNNPLLTTLRQEREKYKKGLYDQGFYPLVEAKGTALYKKYEEANKEISSTYQKLHRARLDDAIRTFHDSVDTIEIARQLSGKASNDVLTLPTAEFELRERAIIAGMLFKPLEDDRARAKFVRTLARLCHLQETRRPKALKRKINCPTLEGEEVIEVRSQHPYPMILPYPVCLLCIGNEEFSYEWRMRYIPRKDVLKKHVKTHFKDLEYQGEFECRHPACSVKLDGIEHFMRHALDKHRVCH</sequence>
<dbReference type="PANTHER" id="PTHR37535:SF3">
    <property type="entry name" value="FLUG DOMAIN-CONTAINING PROTEIN"/>
    <property type="match status" value="1"/>
</dbReference>
<gene>
    <name evidence="2" type="ORF">CC78DRAFT_527438</name>
</gene>
<evidence type="ECO:0008006" key="4">
    <source>
        <dbReference type="Google" id="ProtNLM"/>
    </source>
</evidence>
<feature type="region of interest" description="Disordered" evidence="1">
    <location>
        <begin position="86"/>
        <end position="108"/>
    </location>
</feature>
<dbReference type="EMBL" id="ML986873">
    <property type="protein sequence ID" value="KAF2257707.1"/>
    <property type="molecule type" value="Genomic_DNA"/>
</dbReference>
<reference evidence="3" key="1">
    <citation type="journal article" date="2020" name="Stud. Mycol.">
        <title>101 Dothideomycetes genomes: A test case for predicting lifestyles and emergence of pathogens.</title>
        <authorList>
            <person name="Haridas S."/>
            <person name="Albert R."/>
            <person name="Binder M."/>
            <person name="Bloem J."/>
            <person name="LaButti K."/>
            <person name="Salamov A."/>
            <person name="Andreopoulos B."/>
            <person name="Baker S."/>
            <person name="Barry K."/>
            <person name="Bills G."/>
            <person name="Bluhm B."/>
            <person name="Cannon C."/>
            <person name="Castanera R."/>
            <person name="Culley D."/>
            <person name="Daum C."/>
            <person name="Ezra D."/>
            <person name="Gonzalez J."/>
            <person name="Henrissat B."/>
            <person name="Kuo A."/>
            <person name="Liang C."/>
            <person name="Lipzen A."/>
            <person name="Lutzoni F."/>
            <person name="Magnuson J."/>
            <person name="Mondo S."/>
            <person name="Nolan M."/>
            <person name="Ohm R."/>
            <person name="Pangilinan J."/>
            <person name="Park H.-J."/>
            <person name="Ramirez L."/>
            <person name="Alfaro M."/>
            <person name="Sun H."/>
            <person name="Tritt A."/>
            <person name="Yoshinaga Y."/>
            <person name="Zwiers L.-H."/>
            <person name="Turgeon B."/>
            <person name="Goodwin S."/>
            <person name="Spatafora J."/>
            <person name="Crous P."/>
            <person name="Grigoriev I."/>
        </authorList>
    </citation>
    <scope>NUCLEOTIDE SEQUENCE [LARGE SCALE GENOMIC DNA]</scope>
    <source>
        <strain evidence="3">CBS 304.66</strain>
    </source>
</reference>
<protein>
    <recommendedName>
        <fullName evidence="4">C2H2-type domain-containing protein</fullName>
    </recommendedName>
</protein>
<evidence type="ECO:0000313" key="2">
    <source>
        <dbReference type="EMBL" id="KAF2257707.1"/>
    </source>
</evidence>